<feature type="transmembrane region" description="Helical" evidence="1">
    <location>
        <begin position="182"/>
        <end position="205"/>
    </location>
</feature>
<feature type="transmembrane region" description="Helical" evidence="1">
    <location>
        <begin position="211"/>
        <end position="232"/>
    </location>
</feature>
<gene>
    <name evidence="2" type="ORF">KC19_1G051200</name>
</gene>
<feature type="transmembrane region" description="Helical" evidence="1">
    <location>
        <begin position="151"/>
        <end position="170"/>
    </location>
</feature>
<evidence type="ECO:0008006" key="4">
    <source>
        <dbReference type="Google" id="ProtNLM"/>
    </source>
</evidence>
<dbReference type="Proteomes" id="UP000822688">
    <property type="component" value="Chromosome 1"/>
</dbReference>
<evidence type="ECO:0000256" key="1">
    <source>
        <dbReference type="SAM" id="Phobius"/>
    </source>
</evidence>
<dbReference type="InterPro" id="IPR016833">
    <property type="entry name" value="Put_Na-Bile_cotransptr"/>
</dbReference>
<name>A0A8T0J1M0_CERPU</name>
<feature type="transmembrane region" description="Helical" evidence="1">
    <location>
        <begin position="244"/>
        <end position="263"/>
    </location>
</feature>
<dbReference type="PANTHER" id="PTHR18640">
    <property type="entry name" value="SOLUTE CARRIER FAMILY 10 MEMBER 7"/>
    <property type="match status" value="1"/>
</dbReference>
<evidence type="ECO:0000313" key="2">
    <source>
        <dbReference type="EMBL" id="KAG0589824.1"/>
    </source>
</evidence>
<organism evidence="2 3">
    <name type="scientific">Ceratodon purpureus</name>
    <name type="common">Fire moss</name>
    <name type="synonym">Dicranum purpureum</name>
    <dbReference type="NCBI Taxonomy" id="3225"/>
    <lineage>
        <taxon>Eukaryota</taxon>
        <taxon>Viridiplantae</taxon>
        <taxon>Streptophyta</taxon>
        <taxon>Embryophyta</taxon>
        <taxon>Bryophyta</taxon>
        <taxon>Bryophytina</taxon>
        <taxon>Bryopsida</taxon>
        <taxon>Dicranidae</taxon>
        <taxon>Pseudoditrichales</taxon>
        <taxon>Ditrichaceae</taxon>
        <taxon>Ceratodon</taxon>
    </lineage>
</organism>
<accession>A0A8T0J1M0</accession>
<dbReference type="PANTHER" id="PTHR18640:SF10">
    <property type="entry name" value="SODIUM_METABOLITE COTRANSPORTER BASS4, CHLOROPLASTIC-RELATED"/>
    <property type="match status" value="1"/>
</dbReference>
<dbReference type="Gene3D" id="1.20.1530.20">
    <property type="match status" value="1"/>
</dbReference>
<dbReference type="Pfam" id="PF13593">
    <property type="entry name" value="SBF_like"/>
    <property type="match status" value="1"/>
</dbReference>
<keyword evidence="1" id="KW-0812">Transmembrane</keyword>
<keyword evidence="1" id="KW-0472">Membrane</keyword>
<dbReference type="AlphaFoldDB" id="A0A8T0J1M0"/>
<reference evidence="2" key="1">
    <citation type="submission" date="2020-06" db="EMBL/GenBank/DDBJ databases">
        <title>WGS assembly of Ceratodon purpureus strain R40.</title>
        <authorList>
            <person name="Carey S.B."/>
            <person name="Jenkins J."/>
            <person name="Shu S."/>
            <person name="Lovell J.T."/>
            <person name="Sreedasyam A."/>
            <person name="Maumus F."/>
            <person name="Tiley G.P."/>
            <person name="Fernandez-Pozo N."/>
            <person name="Barry K."/>
            <person name="Chen C."/>
            <person name="Wang M."/>
            <person name="Lipzen A."/>
            <person name="Daum C."/>
            <person name="Saski C.A."/>
            <person name="Payton A.C."/>
            <person name="Mcbreen J.C."/>
            <person name="Conrad R.E."/>
            <person name="Kollar L.M."/>
            <person name="Olsson S."/>
            <person name="Huttunen S."/>
            <person name="Landis J.B."/>
            <person name="Wickett N.J."/>
            <person name="Johnson M.G."/>
            <person name="Rensing S.A."/>
            <person name="Grimwood J."/>
            <person name="Schmutz J."/>
            <person name="Mcdaniel S.F."/>
        </authorList>
    </citation>
    <scope>NUCLEOTIDE SEQUENCE</scope>
    <source>
        <strain evidence="2">R40</strain>
    </source>
</reference>
<sequence>MASAHLLQRSVLTSPCLYSSHRRPVILQCSLTSALSSGVSGRPFRPSIPQIRLGESSGLNHLPLQGGLKASPGDDTQLEIVDAVTKWILDFASSNFLPLVLLTGVTVGLICPRPGQIAQQWGLSRWSTFGIFLVSGLSLKTGDILQAASAWPAALFGVVSILFITPLASIPIMRLQLTPKELATGLAIFCCVPTTLSSGVSLTQLVGANTALALALTITTNLVGIFTMPFMLSSLVGRSVGITLPAGPLLKALVETLLVPLLIGKLFRELSGFAGFIDGNKRYTSMISSSLLALVRVLFIVWVVTARGHMVTSSRGL</sequence>
<feature type="transmembrane region" description="Helical" evidence="1">
    <location>
        <begin position="283"/>
        <end position="305"/>
    </location>
</feature>
<keyword evidence="3" id="KW-1185">Reference proteome</keyword>
<proteinExistence type="predicted"/>
<keyword evidence="1" id="KW-1133">Transmembrane helix</keyword>
<protein>
    <recommendedName>
        <fullName evidence="4">Sodium/metabolite cotransporter BASS4, chloroplastic</fullName>
    </recommendedName>
</protein>
<dbReference type="OrthoDB" id="188035at2759"/>
<evidence type="ECO:0000313" key="3">
    <source>
        <dbReference type="Proteomes" id="UP000822688"/>
    </source>
</evidence>
<dbReference type="EMBL" id="CM026421">
    <property type="protein sequence ID" value="KAG0589824.1"/>
    <property type="molecule type" value="Genomic_DNA"/>
</dbReference>
<dbReference type="GO" id="GO:0009941">
    <property type="term" value="C:chloroplast envelope"/>
    <property type="evidence" value="ECO:0007669"/>
    <property type="project" value="TreeGrafter"/>
</dbReference>
<comment type="caution">
    <text evidence="2">The sequence shown here is derived from an EMBL/GenBank/DDBJ whole genome shotgun (WGS) entry which is preliminary data.</text>
</comment>
<dbReference type="InterPro" id="IPR038770">
    <property type="entry name" value="Na+/solute_symporter_sf"/>
</dbReference>